<keyword evidence="3" id="KW-1185">Reference proteome</keyword>
<organism evidence="2 3">
    <name type="scientific">Nonomuraea corallina</name>
    <dbReference type="NCBI Taxonomy" id="2989783"/>
    <lineage>
        <taxon>Bacteria</taxon>
        <taxon>Bacillati</taxon>
        <taxon>Actinomycetota</taxon>
        <taxon>Actinomycetes</taxon>
        <taxon>Streptosporangiales</taxon>
        <taxon>Streptosporangiaceae</taxon>
        <taxon>Nonomuraea</taxon>
    </lineage>
</organism>
<reference evidence="2" key="1">
    <citation type="submission" date="2022-11" db="EMBL/GenBank/DDBJ databases">
        <title>Nonomuraea corallina sp. nov., a new species of the genus Nonomuraea isolated from sea side sediment in Thai sea.</title>
        <authorList>
            <person name="Ngamcharungchit C."/>
            <person name="Matsumoto A."/>
            <person name="Suriyachadkun C."/>
            <person name="Panbangred W."/>
            <person name="Inahashi Y."/>
            <person name="Intra B."/>
        </authorList>
    </citation>
    <scope>NUCLEOTIDE SEQUENCE</scope>
    <source>
        <strain evidence="2">MCN248</strain>
    </source>
</reference>
<dbReference type="EMBL" id="JAPNNL010000045">
    <property type="protein sequence ID" value="MDA0634560.1"/>
    <property type="molecule type" value="Genomic_DNA"/>
</dbReference>
<gene>
    <name evidence="2" type="ORF">OUY22_14135</name>
</gene>
<evidence type="ECO:0000313" key="3">
    <source>
        <dbReference type="Proteomes" id="UP001144036"/>
    </source>
</evidence>
<dbReference type="RefSeq" id="WP_270155376.1">
    <property type="nucleotide sequence ID" value="NZ_JAPNNL010000045.1"/>
</dbReference>
<evidence type="ECO:0000313" key="2">
    <source>
        <dbReference type="EMBL" id="MDA0634560.1"/>
    </source>
</evidence>
<keyword evidence="1" id="KW-0732">Signal</keyword>
<accession>A0ABT4SC48</accession>
<name>A0ABT4SC48_9ACTN</name>
<comment type="caution">
    <text evidence="2">The sequence shown here is derived from an EMBL/GenBank/DDBJ whole genome shotgun (WGS) entry which is preliminary data.</text>
</comment>
<feature type="signal peptide" evidence="1">
    <location>
        <begin position="1"/>
        <end position="32"/>
    </location>
</feature>
<dbReference type="Proteomes" id="UP001144036">
    <property type="component" value="Unassembled WGS sequence"/>
</dbReference>
<feature type="chain" id="PRO_5047530590" evidence="1">
    <location>
        <begin position="33"/>
        <end position="74"/>
    </location>
</feature>
<evidence type="ECO:0000256" key="1">
    <source>
        <dbReference type="SAM" id="SignalP"/>
    </source>
</evidence>
<proteinExistence type="predicted"/>
<protein>
    <submittedName>
        <fullName evidence="2">Uncharacterized protein</fullName>
    </submittedName>
</protein>
<sequence length="74" mass="7189">MLEDARQRLAAGTLGVLATAAFGTIVATPAQAATTQEVSTADSAQSDIRASLALATVSSIDTAPAASVACIVAG</sequence>